<dbReference type="Pfam" id="PF04432">
    <property type="entry name" value="FrhB_FdhB_C"/>
    <property type="match status" value="1"/>
</dbReference>
<proteinExistence type="predicted"/>
<evidence type="ECO:0000259" key="1">
    <source>
        <dbReference type="PROSITE" id="PS51379"/>
    </source>
</evidence>
<dbReference type="InterPro" id="IPR007525">
    <property type="entry name" value="FrhB_FdhB_C"/>
</dbReference>
<gene>
    <name evidence="2" type="ORF">F8E02_04055</name>
</gene>
<dbReference type="PANTHER" id="PTHR31332">
    <property type="entry name" value="7-HYDROXYMETHYL CHLOROPHYLL A REDUCTASE, CHLOROPLASTIC"/>
    <property type="match status" value="1"/>
</dbReference>
<dbReference type="PROSITE" id="PS00198">
    <property type="entry name" value="4FE4S_FER_1"/>
    <property type="match status" value="1"/>
</dbReference>
<organism evidence="2 3">
    <name type="scientific">Methanoculleus caldifontis</name>
    <dbReference type="NCBI Taxonomy" id="2651577"/>
    <lineage>
        <taxon>Archaea</taxon>
        <taxon>Methanobacteriati</taxon>
        <taxon>Methanobacteriota</taxon>
        <taxon>Stenosarchaea group</taxon>
        <taxon>Methanomicrobia</taxon>
        <taxon>Methanomicrobiales</taxon>
        <taxon>Methanomicrobiaceae</taxon>
        <taxon>Methanoculleus</taxon>
    </lineage>
</organism>
<feature type="domain" description="4Fe-4S ferredoxin-type" evidence="1">
    <location>
        <begin position="36"/>
        <end position="69"/>
    </location>
</feature>
<evidence type="ECO:0000313" key="3">
    <source>
        <dbReference type="Proteomes" id="UP001281203"/>
    </source>
</evidence>
<dbReference type="Pfam" id="PF12838">
    <property type="entry name" value="Fer4_7"/>
    <property type="match status" value="1"/>
</dbReference>
<protein>
    <submittedName>
        <fullName evidence="2">4Fe-4S dicluster domain-containing protein</fullName>
    </submittedName>
</protein>
<dbReference type="PROSITE" id="PS51379">
    <property type="entry name" value="4FE4S_FER_2"/>
    <property type="match status" value="2"/>
</dbReference>
<dbReference type="Pfam" id="PF04422">
    <property type="entry name" value="FrhB_FdhB_N"/>
    <property type="match status" value="1"/>
</dbReference>
<dbReference type="Proteomes" id="UP001281203">
    <property type="component" value="Unassembled WGS sequence"/>
</dbReference>
<dbReference type="EMBL" id="WBKO01000001">
    <property type="protein sequence ID" value="MDV2481195.1"/>
    <property type="molecule type" value="Genomic_DNA"/>
</dbReference>
<accession>A0ABU3WZG2</accession>
<dbReference type="InterPro" id="IPR017900">
    <property type="entry name" value="4Fe4S_Fe_S_CS"/>
</dbReference>
<dbReference type="Gene3D" id="3.30.70.20">
    <property type="match status" value="1"/>
</dbReference>
<dbReference type="InterPro" id="IPR045220">
    <property type="entry name" value="FRHB/FDHB/HCAR-like"/>
</dbReference>
<dbReference type="RefSeq" id="WP_317064192.1">
    <property type="nucleotide sequence ID" value="NZ_WBKO01000001.1"/>
</dbReference>
<reference evidence="2 3" key="1">
    <citation type="submission" date="2019-10" db="EMBL/GenBank/DDBJ databases">
        <title>Isolation and characterization of Methanoculleus sp. Wushi-C6 from a hot spring well.</title>
        <authorList>
            <person name="Chen S.-C."/>
            <person name="Lan Z.-H."/>
            <person name="You Y.-T."/>
            <person name="Lai M.-C."/>
        </authorList>
    </citation>
    <scope>NUCLEOTIDE SEQUENCE [LARGE SCALE GENOMIC DNA]</scope>
    <source>
        <strain evidence="2 3">Wushi-C6</strain>
    </source>
</reference>
<dbReference type="InterPro" id="IPR017896">
    <property type="entry name" value="4Fe4S_Fe-S-bd"/>
</dbReference>
<sequence>MKPIVIEYVVERNLCIGCGACTALCPENALTMGFNMFGEYNPASIEGCTKGCGICLKICPFGDGNPDEDTIAKKLYGDVPSIQHRSEVGYFSGLYAGYSKVGRHREQGASGGMATWLLETLLQEGYVDAAICVKQNSDPEQLFSFTVVTTVEGVQESSGSAYYPVELSGVIRHVLSKPGRYAIIGLPCFVKAIRLAQQKNKILRERIVVVLGLTCGQSKSKHYTSYLSALAGLEGKPTKVHYRSKDLKQPAANYYFSCNNESNAEHRVSRKNGFSEVWGNRWFTPNACNYCDDIFAECADATFMDAWLPEYSSDPYGTSLILVRSPELMNLIQQGCDSHRLDADVVDVSRIIRSQRGVISTKRRDLAHRLHEAELRRDFCPKKRVQPEKCSPLERWRLRVIGAMQTRSRQFTPNQYYSAADILTLRRVMQLDVIQLRLIRLSNYPRRVVRYVNEMLLRKIKHI</sequence>
<dbReference type="SUPFAM" id="SSF54862">
    <property type="entry name" value="4Fe-4S ferredoxins"/>
    <property type="match status" value="1"/>
</dbReference>
<evidence type="ECO:0000313" key="2">
    <source>
        <dbReference type="EMBL" id="MDV2481195.1"/>
    </source>
</evidence>
<dbReference type="PANTHER" id="PTHR31332:SF0">
    <property type="entry name" value="7-HYDROXYMETHYL CHLOROPHYLL A REDUCTASE, CHLOROPLASTIC"/>
    <property type="match status" value="1"/>
</dbReference>
<comment type="caution">
    <text evidence="2">The sequence shown here is derived from an EMBL/GenBank/DDBJ whole genome shotgun (WGS) entry which is preliminary data.</text>
</comment>
<keyword evidence="3" id="KW-1185">Reference proteome</keyword>
<feature type="domain" description="4Fe-4S ferredoxin-type" evidence="1">
    <location>
        <begin position="6"/>
        <end position="35"/>
    </location>
</feature>
<name>A0ABU3WZG2_9EURY</name>
<dbReference type="InterPro" id="IPR007516">
    <property type="entry name" value="Co_F420_Hydgase/DH_bsu_N"/>
</dbReference>